<evidence type="ECO:0008006" key="3">
    <source>
        <dbReference type="Google" id="ProtNLM"/>
    </source>
</evidence>
<reference evidence="1 2" key="1">
    <citation type="submission" date="2016-10" db="EMBL/GenBank/DDBJ databases">
        <title>Draft genome sequences of four alkaliphilic bacteria belonging to the Anaerobacillus genus.</title>
        <authorList>
            <person name="Bassil N.M."/>
            <person name="Lloyd J.R."/>
        </authorList>
    </citation>
    <scope>NUCLEOTIDE SEQUENCE [LARGE SCALE GENOMIC DNA]</scope>
    <source>
        <strain evidence="1 2">DSM 18345</strain>
    </source>
</reference>
<comment type="caution">
    <text evidence="1">The sequence shown here is derived from an EMBL/GenBank/DDBJ whole genome shotgun (WGS) entry which is preliminary data.</text>
</comment>
<protein>
    <recommendedName>
        <fullName evidence="3">Sporulation protein YtxC</fullName>
    </recommendedName>
</protein>
<proteinExistence type="predicted"/>
<dbReference type="EMBL" id="MLQR01000031">
    <property type="protein sequence ID" value="OIJ12378.1"/>
    <property type="molecule type" value="Genomic_DNA"/>
</dbReference>
<dbReference type="RefSeq" id="WP_071310057.1">
    <property type="nucleotide sequence ID" value="NZ_MLQR01000031.1"/>
</dbReference>
<sequence length="284" mass="33908">MIEIYLQNKLDRYKLFKYFKVGLHAFIKNGVVELSLASDRLIIKVDESFDFQETIKPVLIEALKKHVIETKEEIWLLDIIKNVFYFEDSEEQTQILAMAKSILSGERLELPDVTKLFSCENIIYDAFRTFLTRNCQFDYESFLTFRLKSYLDRLIDCVEMSIDEYQLEQEYQNLVESFRYYLKKRTPKLYSVHLLLDESYTFFDEVFQQISEEKLEQYLDREIIFEKGIPIQEMVISPLVSIAPKEIHLYCDEVNNGVVQSIQNIFQERVKLYNKDFFGKISIK</sequence>
<dbReference type="NCBIfam" id="TIGR02834">
    <property type="entry name" value="spo_ytxC"/>
    <property type="match status" value="1"/>
</dbReference>
<dbReference type="Pfam" id="PF08812">
    <property type="entry name" value="YtxC"/>
    <property type="match status" value="1"/>
</dbReference>
<evidence type="ECO:0000313" key="1">
    <source>
        <dbReference type="EMBL" id="OIJ12378.1"/>
    </source>
</evidence>
<dbReference type="InterPro" id="IPR014199">
    <property type="entry name" value="Spore_YtxC"/>
</dbReference>
<organism evidence="1 2">
    <name type="scientific">Anaerobacillus alkalilacustris</name>
    <dbReference type="NCBI Taxonomy" id="393763"/>
    <lineage>
        <taxon>Bacteria</taxon>
        <taxon>Bacillati</taxon>
        <taxon>Bacillota</taxon>
        <taxon>Bacilli</taxon>
        <taxon>Bacillales</taxon>
        <taxon>Bacillaceae</taxon>
        <taxon>Anaerobacillus</taxon>
    </lineage>
</organism>
<dbReference type="Proteomes" id="UP000179524">
    <property type="component" value="Unassembled WGS sequence"/>
</dbReference>
<keyword evidence="2" id="KW-1185">Reference proteome</keyword>
<gene>
    <name evidence="1" type="ORF">BKP37_13125</name>
</gene>
<evidence type="ECO:0000313" key="2">
    <source>
        <dbReference type="Proteomes" id="UP000179524"/>
    </source>
</evidence>
<accession>A0A1S2LIM9</accession>
<name>A0A1S2LIM9_9BACI</name>
<dbReference type="AlphaFoldDB" id="A0A1S2LIM9"/>